<sequence length="709" mass="77267">MSSALSQDGSQRSWWPLSNQSQKSPSSSQVFPTDRPHSHSKQSGLKFNIASAMGFKQKKSHPPPLTIHDPPRIVSPPATHLVPRTEPHQRRPYTAPSDGPAIGRPPSNSVSSTRSRVDSIEPRTPKTPDDPRRGSLLTLSDTDPFAAGVVSLSPSDPNRLSAFSNSSAHEQKSTPSVNRVSYASSSSQSFFRLGGDLSPLSVVSPVSEAGSSYMRLANKKSAHSLRRKDMSTDSKTWLSDLGVDNNRFSQPDPPPKPRPPMRARGMTDTGMERSNFLRNDPFIARPAASPKPLPYQSATSPKRQISLSRPTAPPIHDLPPPPRNPSDGQPSRNSAGSTSSTSLTFSAEFMPIAYPSSRVKSKPSFEPPTESGWEPEQQPRTHRTLRKSMSHQSLNKRVQSTSSSSSSSFVPIPDPATIKAPRKQRSFHRAPVHPVPLQLPLSEQRASDPLQSSRKRLFSTSSGRRPSTATPVDDTHSLSLNTAAEPERTASTSCWIETDQPPRSPTSVAHEYTPQQIMSPAEMLKVEASVDAAYQRPRTASIVSASTALSDFEHDFGHGLSPGSSFGGGRARSNSDHPSVRSSGATSEHGGMQDMFYHPMAPQPPSPPVLMSLPPPPRRTKPPASSSLTRSHSDIVTPLSPPPRKTTLRPKVVTVEERMQKRQSLLRKPSFLDIDDEIDKEPPAILRHGSFLDLARGSFESSEDSLDYN</sequence>
<feature type="compositionally biased region" description="Low complexity" evidence="1">
    <location>
        <begin position="176"/>
        <end position="189"/>
    </location>
</feature>
<feature type="compositionally biased region" description="Basic residues" evidence="1">
    <location>
        <begin position="380"/>
        <end position="389"/>
    </location>
</feature>
<feature type="compositionally biased region" description="Polar residues" evidence="1">
    <location>
        <begin position="458"/>
        <end position="470"/>
    </location>
</feature>
<feature type="compositionally biased region" description="Basic residues" evidence="1">
    <location>
        <begin position="217"/>
        <end position="226"/>
    </location>
</feature>
<evidence type="ECO:0000256" key="1">
    <source>
        <dbReference type="SAM" id="MobiDB-lite"/>
    </source>
</evidence>
<feature type="compositionally biased region" description="Polar residues" evidence="1">
    <location>
        <begin position="390"/>
        <end position="399"/>
    </location>
</feature>
<feature type="compositionally biased region" description="Polar residues" evidence="1">
    <location>
        <begin position="152"/>
        <end position="168"/>
    </location>
</feature>
<dbReference type="AlphaFoldDB" id="A0AAD7N9E8"/>
<feature type="compositionally biased region" description="Polar residues" evidence="1">
    <location>
        <begin position="1"/>
        <end position="17"/>
    </location>
</feature>
<feature type="region of interest" description="Disordered" evidence="1">
    <location>
        <begin position="560"/>
        <end position="651"/>
    </location>
</feature>
<dbReference type="Proteomes" id="UP001215280">
    <property type="component" value="Unassembled WGS sequence"/>
</dbReference>
<gene>
    <name evidence="2" type="ORF">DFH07DRAFT_532219</name>
</gene>
<protein>
    <submittedName>
        <fullName evidence="2">Uncharacterized protein</fullName>
    </submittedName>
</protein>
<feature type="compositionally biased region" description="Pro residues" evidence="1">
    <location>
        <begin position="601"/>
        <end position="617"/>
    </location>
</feature>
<feature type="compositionally biased region" description="Low complexity" evidence="1">
    <location>
        <begin position="197"/>
        <end position="207"/>
    </location>
</feature>
<reference evidence="2" key="1">
    <citation type="submission" date="2023-03" db="EMBL/GenBank/DDBJ databases">
        <title>Massive genome expansion in bonnet fungi (Mycena s.s.) driven by repeated elements and novel gene families across ecological guilds.</title>
        <authorList>
            <consortium name="Lawrence Berkeley National Laboratory"/>
            <person name="Harder C.B."/>
            <person name="Miyauchi S."/>
            <person name="Viragh M."/>
            <person name="Kuo A."/>
            <person name="Thoen E."/>
            <person name="Andreopoulos B."/>
            <person name="Lu D."/>
            <person name="Skrede I."/>
            <person name="Drula E."/>
            <person name="Henrissat B."/>
            <person name="Morin E."/>
            <person name="Kohler A."/>
            <person name="Barry K."/>
            <person name="LaButti K."/>
            <person name="Morin E."/>
            <person name="Salamov A."/>
            <person name="Lipzen A."/>
            <person name="Mereny Z."/>
            <person name="Hegedus B."/>
            <person name="Baldrian P."/>
            <person name="Stursova M."/>
            <person name="Weitz H."/>
            <person name="Taylor A."/>
            <person name="Grigoriev I.V."/>
            <person name="Nagy L.G."/>
            <person name="Martin F."/>
            <person name="Kauserud H."/>
        </authorList>
    </citation>
    <scope>NUCLEOTIDE SEQUENCE</scope>
    <source>
        <strain evidence="2">CBHHK188m</strain>
    </source>
</reference>
<feature type="compositionally biased region" description="Pro residues" evidence="1">
    <location>
        <begin position="251"/>
        <end position="260"/>
    </location>
</feature>
<feature type="compositionally biased region" description="Low complexity" evidence="1">
    <location>
        <begin position="18"/>
        <end position="29"/>
    </location>
</feature>
<feature type="region of interest" description="Disordered" evidence="1">
    <location>
        <begin position="1"/>
        <end position="508"/>
    </location>
</feature>
<feature type="compositionally biased region" description="Polar residues" evidence="1">
    <location>
        <begin position="296"/>
        <end position="309"/>
    </location>
</feature>
<feature type="compositionally biased region" description="Basic and acidic residues" evidence="1">
    <location>
        <begin position="115"/>
        <end position="133"/>
    </location>
</feature>
<dbReference type="EMBL" id="JARJLG010000079">
    <property type="protein sequence ID" value="KAJ7751285.1"/>
    <property type="molecule type" value="Genomic_DNA"/>
</dbReference>
<evidence type="ECO:0000313" key="2">
    <source>
        <dbReference type="EMBL" id="KAJ7751285.1"/>
    </source>
</evidence>
<name>A0AAD7N9E8_9AGAR</name>
<organism evidence="2 3">
    <name type="scientific">Mycena maculata</name>
    <dbReference type="NCBI Taxonomy" id="230809"/>
    <lineage>
        <taxon>Eukaryota</taxon>
        <taxon>Fungi</taxon>
        <taxon>Dikarya</taxon>
        <taxon>Basidiomycota</taxon>
        <taxon>Agaricomycotina</taxon>
        <taxon>Agaricomycetes</taxon>
        <taxon>Agaricomycetidae</taxon>
        <taxon>Agaricales</taxon>
        <taxon>Marasmiineae</taxon>
        <taxon>Mycenaceae</taxon>
        <taxon>Mycena</taxon>
    </lineage>
</organism>
<feature type="compositionally biased region" description="Basic residues" evidence="1">
    <location>
        <begin position="420"/>
        <end position="431"/>
    </location>
</feature>
<accession>A0AAD7N9E8</accession>
<evidence type="ECO:0000313" key="3">
    <source>
        <dbReference type="Proteomes" id="UP001215280"/>
    </source>
</evidence>
<feature type="compositionally biased region" description="Pro residues" evidence="1">
    <location>
        <begin position="311"/>
        <end position="324"/>
    </location>
</feature>
<proteinExistence type="predicted"/>
<feature type="compositionally biased region" description="Low complexity" evidence="1">
    <location>
        <begin position="331"/>
        <end position="346"/>
    </location>
</feature>
<comment type="caution">
    <text evidence="2">The sequence shown here is derived from an EMBL/GenBank/DDBJ whole genome shotgun (WGS) entry which is preliminary data.</text>
</comment>
<keyword evidence="3" id="KW-1185">Reference proteome</keyword>